<gene>
    <name evidence="1" type="ORF">MYP_2931</name>
</gene>
<comment type="caution">
    <text evidence="1">The sequence shown here is derived from an EMBL/GenBank/DDBJ whole genome shotgun (WGS) entry which is preliminary data.</text>
</comment>
<sequence>MIDFTEVKLHNIVVHNIGNSLQEEGMKLSKGPLVFKESIVKDLLMKYFLSPFKGELFYNFFHDTELALNEIYNYASKIFDDPDCFYLQTINISKHLYDKSNHHNIKGGEFYLVYFADCIVNGDVIDAIGLFKSENKDTYLRIFQDTDNFEIEHEQGVNINKLDKGCLIFNTNKEQGYKICVVDNTNKGQEAQYWKNDFLKIKQHEDNYFHTQNLMKLTKEFCNEVLDKEYEVSKADQIELMNRSVQYFAKKEVFNLNEFQEEVMGNEESMVSAFNTYKEQFQEKNQVNTYDEFSISNGAFKSNKKIFKSILKLDKNFHVYIHGNKEFIERGYDEGRQMHYYQLFFKNETS</sequence>
<dbReference type="OrthoDB" id="9153118at2"/>
<dbReference type="AlphaFoldDB" id="A0A098LGU8"/>
<dbReference type="RefSeq" id="WP_045464510.1">
    <property type="nucleotide sequence ID" value="NZ_BBLT01000005.1"/>
</dbReference>
<dbReference type="eggNOG" id="COG3081">
    <property type="taxonomic scope" value="Bacteria"/>
</dbReference>
<name>A0A098LGU8_9BACT</name>
<proteinExistence type="predicted"/>
<dbReference type="GO" id="GO:0009295">
    <property type="term" value="C:nucleoid"/>
    <property type="evidence" value="ECO:0007669"/>
    <property type="project" value="InterPro"/>
</dbReference>
<organism evidence="1 2">
    <name type="scientific">Sporocytophaga myxococcoides</name>
    <dbReference type="NCBI Taxonomy" id="153721"/>
    <lineage>
        <taxon>Bacteria</taxon>
        <taxon>Pseudomonadati</taxon>
        <taxon>Bacteroidota</taxon>
        <taxon>Cytophagia</taxon>
        <taxon>Cytophagales</taxon>
        <taxon>Cytophagaceae</taxon>
        <taxon>Sporocytophaga</taxon>
    </lineage>
</organism>
<dbReference type="STRING" id="153721.MYP_2931"/>
<dbReference type="InterPro" id="IPR007358">
    <property type="entry name" value="Nucleoid_associated_NdpA"/>
</dbReference>
<reference evidence="1 2" key="1">
    <citation type="submission" date="2014-09" db="EMBL/GenBank/DDBJ databases">
        <title>Sporocytophaga myxococcoides PG-01 genome sequencing.</title>
        <authorList>
            <person name="Liu L."/>
            <person name="Gao P.J."/>
            <person name="Chen G.J."/>
            <person name="Wang L.S."/>
        </authorList>
    </citation>
    <scope>NUCLEOTIDE SEQUENCE [LARGE SCALE GENOMIC DNA]</scope>
    <source>
        <strain evidence="1 2">PG-01</strain>
    </source>
</reference>
<evidence type="ECO:0000313" key="1">
    <source>
        <dbReference type="EMBL" id="GAL85702.1"/>
    </source>
</evidence>
<dbReference type="EMBL" id="BBLT01000005">
    <property type="protein sequence ID" value="GAL85702.1"/>
    <property type="molecule type" value="Genomic_DNA"/>
</dbReference>
<dbReference type="Pfam" id="PF04245">
    <property type="entry name" value="NA37"/>
    <property type="match status" value="1"/>
</dbReference>
<accession>A0A098LGU8</accession>
<evidence type="ECO:0000313" key="2">
    <source>
        <dbReference type="Proteomes" id="UP000030185"/>
    </source>
</evidence>
<keyword evidence="2" id="KW-1185">Reference proteome</keyword>
<dbReference type="Proteomes" id="UP000030185">
    <property type="component" value="Unassembled WGS sequence"/>
</dbReference>
<protein>
    <recommendedName>
        <fullName evidence="3">Nucleoid-associated protein</fullName>
    </recommendedName>
</protein>
<evidence type="ECO:0008006" key="3">
    <source>
        <dbReference type="Google" id="ProtNLM"/>
    </source>
</evidence>